<dbReference type="eggNOG" id="arCOG04332">
    <property type="taxonomic scope" value="Archaea"/>
</dbReference>
<sequence length="173" mass="18733">MRRSRVRVMGIDVELLEFDEGVETVERAARASGEPPEAIVKTLLMRAGDEYIVVLARGLAKVNTEALSRALGTPVVLARAREVRAVLGVEPGAVTPLSEKVKALRIFADPGILHYEYVLVGGGNTRSLIRVRTSDLVRALSPSFVGDLLLEEPEAHDEDKGEPSQSQQHVVSG</sequence>
<dbReference type="KEGG" id="ttn:TTX_0686"/>
<dbReference type="GeneID" id="11261581"/>
<dbReference type="Gene3D" id="3.90.960.10">
    <property type="entry name" value="YbaK/aminoacyl-tRNA synthetase-associated domain"/>
    <property type="match status" value="1"/>
</dbReference>
<protein>
    <recommendedName>
        <fullName evidence="2">YbaK/aminoacyl-tRNA synthetase-associated domain-containing protein</fullName>
    </recommendedName>
</protein>
<gene>
    <name evidence="3" type="ordered locus">TTX_0686</name>
</gene>
<dbReference type="AlphaFoldDB" id="G4RP50"/>
<dbReference type="EMBL" id="FN869859">
    <property type="protein sequence ID" value="CCC81345.1"/>
    <property type="molecule type" value="Genomic_DNA"/>
</dbReference>
<dbReference type="STRING" id="768679.TTX_0686"/>
<evidence type="ECO:0000256" key="1">
    <source>
        <dbReference type="SAM" id="MobiDB-lite"/>
    </source>
</evidence>
<accession>G4RP50</accession>
<feature type="domain" description="YbaK/aminoacyl-tRNA synthetase-associated" evidence="2">
    <location>
        <begin position="20"/>
        <end position="138"/>
    </location>
</feature>
<dbReference type="SUPFAM" id="SSF55826">
    <property type="entry name" value="YbaK/ProRS associated domain"/>
    <property type="match status" value="1"/>
</dbReference>
<feature type="region of interest" description="Disordered" evidence="1">
    <location>
        <begin position="154"/>
        <end position="173"/>
    </location>
</feature>
<dbReference type="InterPro" id="IPR007214">
    <property type="entry name" value="YbaK/aa-tRNA-synth-assoc-dom"/>
</dbReference>
<feature type="compositionally biased region" description="Polar residues" evidence="1">
    <location>
        <begin position="163"/>
        <end position="173"/>
    </location>
</feature>
<dbReference type="GO" id="GO:0002161">
    <property type="term" value="F:aminoacyl-tRNA deacylase activity"/>
    <property type="evidence" value="ECO:0007669"/>
    <property type="project" value="InterPro"/>
</dbReference>
<evidence type="ECO:0000259" key="2">
    <source>
        <dbReference type="Pfam" id="PF04073"/>
    </source>
</evidence>
<keyword evidence="4" id="KW-1185">Reference proteome</keyword>
<dbReference type="PaxDb" id="768679-TTX_0686"/>
<dbReference type="PATRIC" id="fig|768679.9.peg.699"/>
<reference evidence="3 4" key="1">
    <citation type="journal article" date="2011" name="PLoS ONE">
        <title>The complete genome sequence of Thermoproteus tenax: a physiologically versatile member of the Crenarchaeota.</title>
        <authorList>
            <person name="Siebers B."/>
            <person name="Zaparty M."/>
            <person name="Raddatz G."/>
            <person name="Tjaden B."/>
            <person name="Albers S.V."/>
            <person name="Bell S.D."/>
            <person name="Blombach F."/>
            <person name="Kletzin A."/>
            <person name="Kyrpides N."/>
            <person name="Lanz C."/>
            <person name="Plagens A."/>
            <person name="Rampp M."/>
            <person name="Rosinus A."/>
            <person name="von Jan M."/>
            <person name="Makarova K.S."/>
            <person name="Klenk H.P."/>
            <person name="Schuster S.C."/>
            <person name="Hensel R."/>
        </authorList>
    </citation>
    <scope>NUCLEOTIDE SEQUENCE [LARGE SCALE GENOMIC DNA]</scope>
    <source>
        <strain evidence="4">ATCC 35583 / DSM 2078 / JCM 9277 / NBRC 100435 / Kra 1</strain>
    </source>
</reference>
<dbReference type="Pfam" id="PF04073">
    <property type="entry name" value="tRNA_edit"/>
    <property type="match status" value="1"/>
</dbReference>
<organism evidence="3 4">
    <name type="scientific">Thermoproteus tenax (strain ATCC 35583 / DSM 2078 / JCM 9277 / NBRC 100435 / Kra 1)</name>
    <dbReference type="NCBI Taxonomy" id="768679"/>
    <lineage>
        <taxon>Archaea</taxon>
        <taxon>Thermoproteota</taxon>
        <taxon>Thermoprotei</taxon>
        <taxon>Thermoproteales</taxon>
        <taxon>Thermoproteaceae</taxon>
        <taxon>Thermoproteus</taxon>
    </lineage>
</organism>
<dbReference type="HOGENOM" id="CLU_094875_0_2_2"/>
<proteinExistence type="predicted"/>
<dbReference type="Proteomes" id="UP000002654">
    <property type="component" value="Chromosome"/>
</dbReference>
<dbReference type="OrthoDB" id="27691at2157"/>
<dbReference type="PANTHER" id="PTHR30411">
    <property type="entry name" value="CYTOPLASMIC PROTEIN"/>
    <property type="match status" value="1"/>
</dbReference>
<dbReference type="RefSeq" id="WP_014126601.1">
    <property type="nucleotide sequence ID" value="NC_016070.1"/>
</dbReference>
<evidence type="ECO:0000313" key="4">
    <source>
        <dbReference type="Proteomes" id="UP000002654"/>
    </source>
</evidence>
<name>G4RP50_THETK</name>
<dbReference type="PANTHER" id="PTHR30411:SF1">
    <property type="entry name" value="CYTOPLASMIC PROTEIN"/>
    <property type="match status" value="1"/>
</dbReference>
<dbReference type="CDD" id="cd04332">
    <property type="entry name" value="YbaK_like"/>
    <property type="match status" value="1"/>
</dbReference>
<dbReference type="InterPro" id="IPR036754">
    <property type="entry name" value="YbaK/aa-tRNA-synt-asso_dom_sf"/>
</dbReference>
<evidence type="ECO:0000313" key="3">
    <source>
        <dbReference type="EMBL" id="CCC81345.1"/>
    </source>
</evidence>